<dbReference type="RefSeq" id="WP_125323589.1">
    <property type="nucleotide sequence ID" value="NZ_CP034328.1"/>
</dbReference>
<organism evidence="2 3">
    <name type="scientific">Tabrizicola piscis</name>
    <dbReference type="NCBI Taxonomy" id="2494374"/>
    <lineage>
        <taxon>Bacteria</taxon>
        <taxon>Pseudomonadati</taxon>
        <taxon>Pseudomonadota</taxon>
        <taxon>Alphaproteobacteria</taxon>
        <taxon>Rhodobacterales</taxon>
        <taxon>Paracoccaceae</taxon>
        <taxon>Tabrizicola</taxon>
    </lineage>
</organism>
<reference evidence="2 3" key="1">
    <citation type="submission" date="2018-12" db="EMBL/GenBank/DDBJ databases">
        <title>Complete genome sequencing of Tabrizicola sp. K13M18.</title>
        <authorList>
            <person name="Bae J.-W."/>
        </authorList>
    </citation>
    <scope>NUCLEOTIDE SEQUENCE [LARGE SCALE GENOMIC DNA]</scope>
    <source>
        <strain evidence="2 3">K13M18</strain>
    </source>
</reference>
<accession>A0A3S8U1J1</accession>
<keyword evidence="3" id="KW-1185">Reference proteome</keyword>
<dbReference type="KEGG" id="taw:EI545_00390"/>
<feature type="transmembrane region" description="Helical" evidence="1">
    <location>
        <begin position="93"/>
        <end position="112"/>
    </location>
</feature>
<keyword evidence="1" id="KW-0812">Transmembrane</keyword>
<dbReference type="EMBL" id="CP034328">
    <property type="protein sequence ID" value="AZL57435.1"/>
    <property type="molecule type" value="Genomic_DNA"/>
</dbReference>
<protein>
    <submittedName>
        <fullName evidence="2">Excinuclease ABC subunit A</fullName>
    </submittedName>
</protein>
<name>A0A3S8U1J1_9RHOB</name>
<proteinExistence type="predicted"/>
<dbReference type="AlphaFoldDB" id="A0A3S8U1J1"/>
<sequence length="142" mass="14719">MTREQTTLRLAASVLLIGFGLVSALSAYAPLSGPMGAVLDAVFWPVDGGQGAAASETRLLMAIMGGITFGWGLMIWQLAGAPLARDPEVIRPILRNAVIGWFVVDSAGSFLAGAPLNVVANVPFAAMFLIPLLTAARPAVQS</sequence>
<gene>
    <name evidence="2" type="ORF">EI545_00390</name>
</gene>
<evidence type="ECO:0000313" key="2">
    <source>
        <dbReference type="EMBL" id="AZL57435.1"/>
    </source>
</evidence>
<feature type="transmembrane region" description="Helical" evidence="1">
    <location>
        <begin position="59"/>
        <end position="81"/>
    </location>
</feature>
<keyword evidence="1" id="KW-1133">Transmembrane helix</keyword>
<keyword evidence="1" id="KW-0472">Membrane</keyword>
<dbReference type="Proteomes" id="UP000282002">
    <property type="component" value="Chromosome"/>
</dbReference>
<evidence type="ECO:0000313" key="3">
    <source>
        <dbReference type="Proteomes" id="UP000282002"/>
    </source>
</evidence>
<dbReference type="OrthoDB" id="330925at2"/>
<evidence type="ECO:0000256" key="1">
    <source>
        <dbReference type="SAM" id="Phobius"/>
    </source>
</evidence>